<dbReference type="InterPro" id="IPR009097">
    <property type="entry name" value="Cyclic_Pdiesterase"/>
</dbReference>
<evidence type="ECO:0000313" key="2">
    <source>
        <dbReference type="EMBL" id="AXE37503.1"/>
    </source>
</evidence>
<gene>
    <name evidence="2" type="ORF">JS278_00306</name>
</gene>
<name>A0A344UQF5_9ACTN</name>
<reference evidence="2 3" key="1">
    <citation type="submission" date="2017-12" db="EMBL/GenBank/DDBJ databases">
        <title>The whole genome sequence of the Acidipropionibacterium virtanenii sp. nov. type strain JS278.</title>
        <authorList>
            <person name="Laine P."/>
            <person name="Deptula P."/>
            <person name="Varmanen P."/>
            <person name="Auvinen P."/>
        </authorList>
    </citation>
    <scope>NUCLEOTIDE SEQUENCE [LARGE SCALE GENOMIC DNA]</scope>
    <source>
        <strain evidence="2 3">JS278</strain>
    </source>
</reference>
<keyword evidence="3" id="KW-1185">Reference proteome</keyword>
<proteinExistence type="predicted"/>
<dbReference type="OrthoDB" id="3397424at2"/>
<evidence type="ECO:0000313" key="3">
    <source>
        <dbReference type="Proteomes" id="UP000251995"/>
    </source>
</evidence>
<dbReference type="Gene3D" id="3.90.1140.10">
    <property type="entry name" value="Cyclic phosphodiesterase"/>
    <property type="match status" value="1"/>
</dbReference>
<accession>A0A344UQF5</accession>
<protein>
    <recommendedName>
        <fullName evidence="4">RNA 2',3'-cyclic phosphodiesterase</fullName>
    </recommendedName>
</protein>
<organism evidence="2 3">
    <name type="scientific">Acidipropionibacterium virtanenii</name>
    <dbReference type="NCBI Taxonomy" id="2057246"/>
    <lineage>
        <taxon>Bacteria</taxon>
        <taxon>Bacillati</taxon>
        <taxon>Actinomycetota</taxon>
        <taxon>Actinomycetes</taxon>
        <taxon>Propionibacteriales</taxon>
        <taxon>Propionibacteriaceae</taxon>
        <taxon>Acidipropionibacterium</taxon>
    </lineage>
</organism>
<dbReference type="KEGG" id="acij:JS278_00306"/>
<dbReference type="AlphaFoldDB" id="A0A344UQF5"/>
<dbReference type="Pfam" id="PF13563">
    <property type="entry name" value="2_5_RNA_ligase2"/>
    <property type="match status" value="1"/>
</dbReference>
<dbReference type="Proteomes" id="UP000251995">
    <property type="component" value="Chromosome"/>
</dbReference>
<evidence type="ECO:0000256" key="1">
    <source>
        <dbReference type="SAM" id="MobiDB-lite"/>
    </source>
</evidence>
<feature type="region of interest" description="Disordered" evidence="1">
    <location>
        <begin position="1"/>
        <end position="22"/>
    </location>
</feature>
<dbReference type="SUPFAM" id="SSF55144">
    <property type="entry name" value="LigT-like"/>
    <property type="match status" value="1"/>
</dbReference>
<dbReference type="EMBL" id="CP025198">
    <property type="protein sequence ID" value="AXE37503.1"/>
    <property type="molecule type" value="Genomic_DNA"/>
</dbReference>
<dbReference type="RefSeq" id="WP_147243121.1">
    <property type="nucleotide sequence ID" value="NZ_CP025198.1"/>
</dbReference>
<sequence>MREGVAPVGRDPFSLPSASEPLVPDPPEWQSDIVFTHSLALVLDDASQLRLDAARQELRRAGIPVLEHPFHITLCCVDAMDGVADVVPELTLPRRLTLDRAGLLQDSSGAVALRPVETAAGPLRAGHLELHERLAGAGVTTFNYYGPPLWRPHVTVGFQVPDALTTFARTLLAGHVPVEIAFCGISVWTVGTDELEMLARF</sequence>
<evidence type="ECO:0008006" key="4">
    <source>
        <dbReference type="Google" id="ProtNLM"/>
    </source>
</evidence>